<dbReference type="Proteomes" id="UP000228380">
    <property type="component" value="Chromosome 4"/>
</dbReference>
<feature type="compositionally biased region" description="Basic and acidic residues" evidence="1">
    <location>
        <begin position="391"/>
        <end position="402"/>
    </location>
</feature>
<sequence length="506" mass="56171">MHPRVTSWILEFVLRQPVDDWVANGLLFALPLPSPVPPRLKKTLLLRRLSSDLSRPCLSGRTLLSLELIEELDRSAGADAPSDSLAAAYAAVAVECTACFLRERSDDDHGEDFFDAVNRIWNCRVADLERSEAAGLVSPALGEARREMEEAVVNPIVRVGLMGRDTKKAALDAVRVYLDEADKEMGPPYLERMAKAVGEEWRRSSRTGRDGSVVELYEILLNLLAIQGEHGRREGLPDGDRAKTSRFLEFDKHEESVLGRDKDAPEQGGCSSDEFVHLPAAAAEVIKMKILSRSGVLPANLDNMEDNQDQMGSNPVFSVNEGTGKGPYNDHDAMAHPSLMNQGPSDLEHVEENRERASLSFVDKGTKDGNPGTSTSTRDKKDCAGAPKPSLVDRNRTARTFEWDEDSIESPSENSPNSSNKLHFRSPKRREISLPLEDNKTFIKRRTKRKWSSLEEETLKKAVERASPLKTLVVEGLFSGLCRHALLKLVETFSVLIQHSHMDGLT</sequence>
<dbReference type="KEGG" id="pda:103721807"/>
<reference evidence="2" key="1">
    <citation type="journal article" date="2019" name="Nat. Commun.">
        <title>Genome-wide association mapping of date palm fruit traits.</title>
        <authorList>
            <person name="Hazzouri K.M."/>
            <person name="Gros-Balthazard M."/>
            <person name="Flowers J.M."/>
            <person name="Copetti D."/>
            <person name="Lemansour A."/>
            <person name="Lebrun M."/>
            <person name="Masmoudi K."/>
            <person name="Ferrand S."/>
            <person name="Dhar M.I."/>
            <person name="Fresquez Z.A."/>
            <person name="Rosas U."/>
            <person name="Zhang J."/>
            <person name="Talag J."/>
            <person name="Lee S."/>
            <person name="Kudrna D."/>
            <person name="Powell R.F."/>
            <person name="Leitch I.J."/>
            <person name="Krueger R.R."/>
            <person name="Wing R.A."/>
            <person name="Amiri K.M.A."/>
            <person name="Purugganan M.D."/>
        </authorList>
    </citation>
    <scope>NUCLEOTIDE SEQUENCE [LARGE SCALE GENOMIC DNA]</scope>
    <source>
        <strain evidence="2">cv. Khalas</strain>
    </source>
</reference>
<evidence type="ECO:0000313" key="4">
    <source>
        <dbReference type="RefSeq" id="XP_038982007.1"/>
    </source>
</evidence>
<feature type="compositionally biased region" description="Basic and acidic residues" evidence="1">
    <location>
        <begin position="346"/>
        <end position="357"/>
    </location>
</feature>
<protein>
    <submittedName>
        <fullName evidence="3 4">Uncharacterized protein LOC103721807 isoform X1</fullName>
    </submittedName>
</protein>
<dbReference type="GeneID" id="103721807"/>
<keyword evidence="2" id="KW-1185">Reference proteome</keyword>
<proteinExistence type="predicted"/>
<evidence type="ECO:0000313" key="3">
    <source>
        <dbReference type="RefSeq" id="XP_038982006.1"/>
    </source>
</evidence>
<name>A0A8B9A5T6_PHODC</name>
<dbReference type="PANTHER" id="PTHR46993:SF6">
    <property type="entry name" value="MYB TRANSCRIPTION FACTOR"/>
    <property type="match status" value="1"/>
</dbReference>
<reference evidence="3 4" key="2">
    <citation type="submission" date="2025-04" db="UniProtKB">
        <authorList>
            <consortium name="RefSeq"/>
        </authorList>
    </citation>
    <scope>IDENTIFICATION</scope>
    <source>
        <tissue evidence="3 4">Young leaves</tissue>
    </source>
</reference>
<dbReference type="OrthoDB" id="664249at2759"/>
<dbReference type="RefSeq" id="XP_038982006.1">
    <property type="nucleotide sequence ID" value="XM_039126078.1"/>
</dbReference>
<gene>
    <name evidence="3 4" type="primary">LOC103721807</name>
</gene>
<dbReference type="RefSeq" id="XP_038982007.1">
    <property type="nucleotide sequence ID" value="XM_039126079.1"/>
</dbReference>
<feature type="compositionally biased region" description="Low complexity" evidence="1">
    <location>
        <begin position="409"/>
        <end position="420"/>
    </location>
</feature>
<organism evidence="2 3">
    <name type="scientific">Phoenix dactylifera</name>
    <name type="common">Date palm</name>
    <dbReference type="NCBI Taxonomy" id="42345"/>
    <lineage>
        <taxon>Eukaryota</taxon>
        <taxon>Viridiplantae</taxon>
        <taxon>Streptophyta</taxon>
        <taxon>Embryophyta</taxon>
        <taxon>Tracheophyta</taxon>
        <taxon>Spermatophyta</taxon>
        <taxon>Magnoliopsida</taxon>
        <taxon>Liliopsida</taxon>
        <taxon>Arecaceae</taxon>
        <taxon>Coryphoideae</taxon>
        <taxon>Phoeniceae</taxon>
        <taxon>Phoenix</taxon>
    </lineage>
</organism>
<feature type="region of interest" description="Disordered" evidence="1">
    <location>
        <begin position="335"/>
        <end position="427"/>
    </location>
</feature>
<evidence type="ECO:0000256" key="1">
    <source>
        <dbReference type="SAM" id="MobiDB-lite"/>
    </source>
</evidence>
<evidence type="ECO:0000313" key="2">
    <source>
        <dbReference type="Proteomes" id="UP000228380"/>
    </source>
</evidence>
<accession>A0A8B9A5T6</accession>
<dbReference type="AlphaFoldDB" id="A0A8B9A5T6"/>
<dbReference type="PANTHER" id="PTHR46993">
    <property type="entry name" value="MYB TRANSCRIPTION FACTOR"/>
    <property type="match status" value="1"/>
</dbReference>